<keyword evidence="2" id="KW-1185">Reference proteome</keyword>
<dbReference type="InterPro" id="IPR021109">
    <property type="entry name" value="Peptidase_aspartic_dom_sf"/>
</dbReference>
<evidence type="ECO:0008006" key="3">
    <source>
        <dbReference type="Google" id="ProtNLM"/>
    </source>
</evidence>
<gene>
    <name evidence="1" type="ORF">BASA50_005194</name>
</gene>
<accession>A0ABQ8FDD6</accession>
<evidence type="ECO:0000313" key="1">
    <source>
        <dbReference type="EMBL" id="KAH6596336.1"/>
    </source>
</evidence>
<organism evidence="1 2">
    <name type="scientific">Batrachochytrium salamandrivorans</name>
    <dbReference type="NCBI Taxonomy" id="1357716"/>
    <lineage>
        <taxon>Eukaryota</taxon>
        <taxon>Fungi</taxon>
        <taxon>Fungi incertae sedis</taxon>
        <taxon>Chytridiomycota</taxon>
        <taxon>Chytridiomycota incertae sedis</taxon>
        <taxon>Chytridiomycetes</taxon>
        <taxon>Rhizophydiales</taxon>
        <taxon>Rhizophydiales incertae sedis</taxon>
        <taxon>Batrachochytrium</taxon>
    </lineage>
</organism>
<comment type="caution">
    <text evidence="1">The sequence shown here is derived from an EMBL/GenBank/DDBJ whole genome shotgun (WGS) entry which is preliminary data.</text>
</comment>
<name>A0ABQ8FDD6_9FUNG</name>
<reference evidence="1 2" key="1">
    <citation type="submission" date="2021-02" db="EMBL/GenBank/DDBJ databases">
        <title>Variation within the Batrachochytrium salamandrivorans European outbreak.</title>
        <authorList>
            <person name="Kelly M."/>
            <person name="Pasmans F."/>
            <person name="Shea T.P."/>
            <person name="Munoz J.F."/>
            <person name="Carranza S."/>
            <person name="Cuomo C.A."/>
            <person name="Martel A."/>
        </authorList>
    </citation>
    <scope>NUCLEOTIDE SEQUENCE [LARGE SCALE GENOMIC DNA]</scope>
    <source>
        <strain evidence="1 2">AMFP18/2</strain>
    </source>
</reference>
<dbReference type="EMBL" id="JAFCIX010000232">
    <property type="protein sequence ID" value="KAH6596336.1"/>
    <property type="molecule type" value="Genomic_DNA"/>
</dbReference>
<evidence type="ECO:0000313" key="2">
    <source>
        <dbReference type="Proteomes" id="UP001648503"/>
    </source>
</evidence>
<proteinExistence type="predicted"/>
<dbReference type="Gene3D" id="2.40.70.10">
    <property type="entry name" value="Acid Proteases"/>
    <property type="match status" value="1"/>
</dbReference>
<dbReference type="CDD" id="cd00303">
    <property type="entry name" value="retropepsin_like"/>
    <property type="match status" value="1"/>
</dbReference>
<dbReference type="Proteomes" id="UP001648503">
    <property type="component" value="Unassembled WGS sequence"/>
</dbReference>
<protein>
    <recommendedName>
        <fullName evidence="3">Peptidase A2 domain-containing protein</fullName>
    </recommendedName>
</protein>
<sequence>MSIVKKRIRSINNSDNLLTLSIHSLSSRNKLLLPGTLRLGSISYVNTLFVDCGADDLFMDSKLAQDLKFPLIELLNPIKLRLADGDSSSVITHRTVPLQLHIGNHVETVSFYVTSLCHGTIL</sequence>